<dbReference type="EMBL" id="CP114029">
    <property type="protein sequence ID" value="WAP68344.1"/>
    <property type="molecule type" value="Genomic_DNA"/>
</dbReference>
<gene>
    <name evidence="6" type="primary">psuG</name>
    <name evidence="7" type="ORF">OH818_23900</name>
</gene>
<comment type="catalytic activity">
    <reaction evidence="6">
        <text>D-ribose 5-phosphate + uracil = psi-UMP + H2O</text>
        <dbReference type="Rhea" id="RHEA:18337"/>
        <dbReference type="ChEBI" id="CHEBI:15377"/>
        <dbReference type="ChEBI" id="CHEBI:17568"/>
        <dbReference type="ChEBI" id="CHEBI:58380"/>
        <dbReference type="ChEBI" id="CHEBI:78346"/>
        <dbReference type="EC" id="4.2.1.70"/>
    </reaction>
</comment>
<keyword evidence="3 6" id="KW-0464">Manganese</keyword>
<feature type="binding site" evidence="6">
    <location>
        <position position="89"/>
    </location>
    <ligand>
        <name>substrate</name>
    </ligand>
</feature>
<name>A0ABY7BZY1_9HYPH</name>
<evidence type="ECO:0000313" key="8">
    <source>
        <dbReference type="Proteomes" id="UP001164020"/>
    </source>
</evidence>
<dbReference type="PANTHER" id="PTHR42909">
    <property type="entry name" value="ZGC:136858"/>
    <property type="match status" value="1"/>
</dbReference>
<dbReference type="SUPFAM" id="SSF110581">
    <property type="entry name" value="Indigoidine synthase A-like"/>
    <property type="match status" value="1"/>
</dbReference>
<feature type="active site" description="Proton donor" evidence="6">
    <location>
        <position position="28"/>
    </location>
</feature>
<feature type="binding site" evidence="6">
    <location>
        <begin position="143"/>
        <end position="145"/>
    </location>
    <ligand>
        <name>substrate</name>
    </ligand>
</feature>
<reference evidence="7" key="1">
    <citation type="submission" date="2022-12" db="EMBL/GenBank/DDBJ databases">
        <title>Jiella pelagia sp. nov., isolated from phosphonate enriched culture of Northwest Pacific surface seawater.</title>
        <authorList>
            <person name="Shin D.Y."/>
            <person name="Hwang C.Y."/>
        </authorList>
    </citation>
    <scope>NUCLEOTIDE SEQUENCE</scope>
    <source>
        <strain evidence="7">HL-NP1</strain>
    </source>
</reference>
<feature type="binding site" evidence="6">
    <location>
        <position position="109"/>
    </location>
    <ligand>
        <name>substrate</name>
    </ligand>
</feature>
<dbReference type="InterPro" id="IPR007342">
    <property type="entry name" value="PsuG"/>
</dbReference>
<comment type="cofactor">
    <cofactor evidence="6">
        <name>Mn(2+)</name>
        <dbReference type="ChEBI" id="CHEBI:29035"/>
    </cofactor>
    <text evidence="6">Binds 1 Mn(2+) ion per subunit.</text>
</comment>
<proteinExistence type="inferred from homology"/>
<dbReference type="Pfam" id="PF04227">
    <property type="entry name" value="Indigoidine_A"/>
    <property type="match status" value="1"/>
</dbReference>
<feature type="active site" description="Nucleophile" evidence="6">
    <location>
        <position position="162"/>
    </location>
</feature>
<keyword evidence="4 6" id="KW-0456">Lyase</keyword>
<dbReference type="InterPro" id="IPR022830">
    <property type="entry name" value="Indigdn_synthA-like"/>
</dbReference>
<dbReference type="EC" id="4.2.1.70" evidence="6"/>
<sequence>MPASNPNLVLSPRIAAAKAAGKPLVALESTIVTHGMPHPQNFQTALAVEAAVRAAGAEPATIAVIDGVLRIGLEESELAALAQASGVLKLSRADLAFATAFGRTGSTTVAATMIAAKAAGIAVFATGGIGGVHRGGATSLDVSADLEELARTDVIVVSAGAKAILDIGLTLEYLETKGVPVVAYGSDELPAFWSSESGHKAPLRLDRPEEIARFQQARAALGVKGGMLVANPLSAEHAIAKATIEGWIDRALADAAAARIIGKAVTPFLLGRIVELSEGRSLKANIALIQANATLAGEIAVALARP</sequence>
<feature type="binding site" evidence="6">
    <location>
        <position position="141"/>
    </location>
    <ligand>
        <name>Mn(2+)</name>
        <dbReference type="ChEBI" id="CHEBI:29035"/>
    </ligand>
</feature>
<keyword evidence="5 6" id="KW-0326">Glycosidase</keyword>
<keyword evidence="2 6" id="KW-0378">Hydrolase</keyword>
<protein>
    <recommendedName>
        <fullName evidence="6">Pseudouridine-5'-phosphate glycosidase</fullName>
        <shortName evidence="6">PsiMP glycosidase</shortName>
        <ecNumber evidence="6">4.2.1.70</ecNumber>
    </recommendedName>
</protein>
<organism evidence="7 8">
    <name type="scientific">Jiella pelagia</name>
    <dbReference type="NCBI Taxonomy" id="2986949"/>
    <lineage>
        <taxon>Bacteria</taxon>
        <taxon>Pseudomonadati</taxon>
        <taxon>Pseudomonadota</taxon>
        <taxon>Alphaproteobacteria</taxon>
        <taxon>Hyphomicrobiales</taxon>
        <taxon>Aurantimonadaceae</taxon>
        <taxon>Jiella</taxon>
    </lineage>
</organism>
<evidence type="ECO:0000256" key="1">
    <source>
        <dbReference type="ARBA" id="ARBA00022723"/>
    </source>
</evidence>
<dbReference type="HAMAP" id="MF_01876">
    <property type="entry name" value="PsiMP_glycosidase"/>
    <property type="match status" value="1"/>
</dbReference>
<keyword evidence="8" id="KW-1185">Reference proteome</keyword>
<accession>A0ABY7BZY1</accession>
<dbReference type="PANTHER" id="PTHR42909:SF1">
    <property type="entry name" value="CARBOHYDRATE KINASE PFKB DOMAIN-CONTAINING PROTEIN"/>
    <property type="match status" value="1"/>
</dbReference>
<comment type="function">
    <text evidence="6">Catalyzes the reversible cleavage of pseudouridine 5'-phosphate (PsiMP) to ribose 5-phosphate and uracil. Functions biologically in the cleavage direction, as part of a pseudouridine degradation pathway.</text>
</comment>
<comment type="subunit">
    <text evidence="6">Homotrimer.</text>
</comment>
<dbReference type="GO" id="GO:0016798">
    <property type="term" value="F:hydrolase activity, acting on glycosyl bonds"/>
    <property type="evidence" value="ECO:0007669"/>
    <property type="project" value="UniProtKB-KW"/>
</dbReference>
<evidence type="ECO:0000256" key="4">
    <source>
        <dbReference type="ARBA" id="ARBA00023239"/>
    </source>
</evidence>
<keyword evidence="1 6" id="KW-0479">Metal-binding</keyword>
<comment type="similarity">
    <text evidence="6">Belongs to the pseudouridine-5'-phosphate glycosidase family.</text>
</comment>
<evidence type="ECO:0000256" key="5">
    <source>
        <dbReference type="ARBA" id="ARBA00023295"/>
    </source>
</evidence>
<dbReference type="Proteomes" id="UP001164020">
    <property type="component" value="Chromosome"/>
</dbReference>
<evidence type="ECO:0000256" key="2">
    <source>
        <dbReference type="ARBA" id="ARBA00022801"/>
    </source>
</evidence>
<dbReference type="RefSeq" id="WP_268880820.1">
    <property type="nucleotide sequence ID" value="NZ_CP114029.1"/>
</dbReference>
<evidence type="ECO:0000256" key="3">
    <source>
        <dbReference type="ARBA" id="ARBA00023211"/>
    </source>
</evidence>
<evidence type="ECO:0000256" key="6">
    <source>
        <dbReference type="HAMAP-Rule" id="MF_01876"/>
    </source>
</evidence>
<dbReference type="Gene3D" id="3.40.1790.10">
    <property type="entry name" value="Indigoidine synthase domain"/>
    <property type="match status" value="1"/>
</dbReference>
<evidence type="ECO:0000313" key="7">
    <source>
        <dbReference type="EMBL" id="WAP68344.1"/>
    </source>
</evidence>